<gene>
    <name evidence="2" type="ORF">HZF05_06510</name>
</gene>
<feature type="domain" description="SnoaL-like" evidence="1">
    <location>
        <begin position="7"/>
        <end position="147"/>
    </location>
</feature>
<proteinExistence type="predicted"/>
<dbReference type="Gene3D" id="3.10.450.50">
    <property type="match status" value="1"/>
</dbReference>
<name>A0A838L5L2_9SPHN</name>
<protein>
    <submittedName>
        <fullName evidence="2">Nuclear transport factor 2 family protein</fullName>
    </submittedName>
</protein>
<evidence type="ECO:0000313" key="2">
    <source>
        <dbReference type="EMBL" id="MBA2933749.1"/>
    </source>
</evidence>
<accession>A0A838L5L2</accession>
<keyword evidence="3" id="KW-1185">Reference proteome</keyword>
<dbReference type="RefSeq" id="WP_160363548.1">
    <property type="nucleotide sequence ID" value="NZ_JACEIB010000003.1"/>
</dbReference>
<dbReference type="Pfam" id="PF13577">
    <property type="entry name" value="SnoaL_4"/>
    <property type="match status" value="1"/>
</dbReference>
<dbReference type="InterPro" id="IPR032710">
    <property type="entry name" value="NTF2-like_dom_sf"/>
</dbReference>
<evidence type="ECO:0000259" key="1">
    <source>
        <dbReference type="Pfam" id="PF13577"/>
    </source>
</evidence>
<dbReference type="CDD" id="cd00531">
    <property type="entry name" value="NTF2_like"/>
    <property type="match status" value="1"/>
</dbReference>
<evidence type="ECO:0000313" key="3">
    <source>
        <dbReference type="Proteomes" id="UP000570166"/>
    </source>
</evidence>
<dbReference type="Proteomes" id="UP000570166">
    <property type="component" value="Unassembled WGS sequence"/>
</dbReference>
<organism evidence="2 3">
    <name type="scientific">Sphingomonas chungangi</name>
    <dbReference type="NCBI Taxonomy" id="2683589"/>
    <lineage>
        <taxon>Bacteria</taxon>
        <taxon>Pseudomonadati</taxon>
        <taxon>Pseudomonadota</taxon>
        <taxon>Alphaproteobacteria</taxon>
        <taxon>Sphingomonadales</taxon>
        <taxon>Sphingomonadaceae</taxon>
        <taxon>Sphingomonas</taxon>
    </lineage>
</organism>
<dbReference type="SUPFAM" id="SSF54427">
    <property type="entry name" value="NTF2-like"/>
    <property type="match status" value="1"/>
</dbReference>
<comment type="caution">
    <text evidence="2">The sequence shown here is derived from an EMBL/GenBank/DDBJ whole genome shotgun (WGS) entry which is preliminary data.</text>
</comment>
<dbReference type="AlphaFoldDB" id="A0A838L5L2"/>
<reference evidence="2 3" key="1">
    <citation type="submission" date="2020-07" db="EMBL/GenBank/DDBJ databases">
        <authorList>
            <person name="Sun Q."/>
        </authorList>
    </citation>
    <scope>NUCLEOTIDE SEQUENCE [LARGE SCALE GENOMIC DNA]</scope>
    <source>
        <strain evidence="2 3">CGMCC 1.13654</strain>
    </source>
</reference>
<dbReference type="InterPro" id="IPR037401">
    <property type="entry name" value="SnoaL-like"/>
</dbReference>
<dbReference type="EMBL" id="JACEIB010000003">
    <property type="protein sequence ID" value="MBA2933749.1"/>
    <property type="molecule type" value="Genomic_DNA"/>
</dbReference>
<sequence length="168" mass="18853">MTTDPLQRLIAIEEIKALKARYFRCVDTKDWAGLETVFAPDIVFDRTYSRSTRDPWTGDWSPPPPSPPWLVHGREAVMAMVRAAIEHLRTVHHGHMPEIDVIDESHATGIWAMSDELRAPDGTLLLAGRGHYHETYIRLADGWAIASSGIHRLEILRGPDPAATKGEQ</sequence>